<dbReference type="InterPro" id="IPR050300">
    <property type="entry name" value="GDXG_lipolytic_enzyme"/>
</dbReference>
<dbReference type="SUPFAM" id="SSF53474">
    <property type="entry name" value="alpha/beta-Hydrolases"/>
    <property type="match status" value="1"/>
</dbReference>
<comment type="caution">
    <text evidence="4">The sequence shown here is derived from an EMBL/GenBank/DDBJ whole genome shotgun (WGS) entry which is preliminary data.</text>
</comment>
<dbReference type="Proteomes" id="UP000309848">
    <property type="component" value="Unassembled WGS sequence"/>
</dbReference>
<dbReference type="PANTHER" id="PTHR48081">
    <property type="entry name" value="AB HYDROLASE SUPERFAMILY PROTEIN C4A8.06C"/>
    <property type="match status" value="1"/>
</dbReference>
<accession>A0A4S1WMR5</accession>
<evidence type="ECO:0000259" key="3">
    <source>
        <dbReference type="Pfam" id="PF20434"/>
    </source>
</evidence>
<dbReference type="PANTHER" id="PTHR48081:SF33">
    <property type="entry name" value="KYNURENINE FORMAMIDASE"/>
    <property type="match status" value="1"/>
</dbReference>
<evidence type="ECO:0000313" key="5">
    <source>
        <dbReference type="Proteomes" id="UP000309848"/>
    </source>
</evidence>
<dbReference type="OrthoDB" id="9771666at2"/>
<dbReference type="InterPro" id="IPR029058">
    <property type="entry name" value="AB_hydrolase_fold"/>
</dbReference>
<dbReference type="Gene3D" id="3.40.50.1820">
    <property type="entry name" value="alpha/beta hydrolase"/>
    <property type="match status" value="1"/>
</dbReference>
<keyword evidence="5" id="KW-1185">Reference proteome</keyword>
<organism evidence="4 5">
    <name type="scientific">Sphingomonas naasensis</name>
    <dbReference type="NCBI Taxonomy" id="1344951"/>
    <lineage>
        <taxon>Bacteria</taxon>
        <taxon>Pseudomonadati</taxon>
        <taxon>Pseudomonadota</taxon>
        <taxon>Alphaproteobacteria</taxon>
        <taxon>Sphingomonadales</taxon>
        <taxon>Sphingomonadaceae</taxon>
        <taxon>Sphingomonas</taxon>
    </lineage>
</organism>
<protein>
    <submittedName>
        <fullName evidence="4">Alpha/beta hydrolase</fullName>
    </submittedName>
</protein>
<feature type="domain" description="BD-FAE-like" evidence="3">
    <location>
        <begin position="51"/>
        <end position="158"/>
    </location>
</feature>
<dbReference type="GO" id="GO:0016787">
    <property type="term" value="F:hydrolase activity"/>
    <property type="evidence" value="ECO:0007669"/>
    <property type="project" value="UniProtKB-KW"/>
</dbReference>
<dbReference type="AlphaFoldDB" id="A0A4S1WMR5"/>
<dbReference type="InterPro" id="IPR049492">
    <property type="entry name" value="BD-FAE-like_dom"/>
</dbReference>
<evidence type="ECO:0000313" key="4">
    <source>
        <dbReference type="EMBL" id="TGX44574.1"/>
    </source>
</evidence>
<gene>
    <name evidence="4" type="ORF">E5A74_07305</name>
</gene>
<keyword evidence="1 4" id="KW-0378">Hydrolase</keyword>
<name>A0A4S1WMR5_9SPHN</name>
<sequence>MKERDVRRNLILAALAAAVVTAPALARYAPATQVAPVPREIAYGADPLQRLDLYPARGAAGPAPLIVFVHGGGWRQGDKRNATGGGMAPHFTGRGLAFASVNYRLVPDATVEDQAQDVADAIGYLFRHARALGIDASRIVLAGHSAGAHLSALVATDPRYLKRAGLGLDQLDGVVLLDGAAYDVPAQRQDGPRIMQRIYAQAFGDDPVRQRALSPTLQAAAPNAPAFLILHVDRDDGKRQSDALGAALTRAGASVSVEALAGKGLRGHMAINRSLGDADYPGTAIVDAWIDRTLGVRR</sequence>
<dbReference type="Pfam" id="PF20434">
    <property type="entry name" value="BD-FAE"/>
    <property type="match status" value="1"/>
</dbReference>
<evidence type="ECO:0000256" key="2">
    <source>
        <dbReference type="SAM" id="SignalP"/>
    </source>
</evidence>
<keyword evidence="2" id="KW-0732">Signal</keyword>
<feature type="chain" id="PRO_5020323537" evidence="2">
    <location>
        <begin position="27"/>
        <end position="298"/>
    </location>
</feature>
<reference evidence="4 5" key="1">
    <citation type="submission" date="2019-04" db="EMBL/GenBank/DDBJ databases">
        <title>Sphingomonas psychrotolerans sp. nov., isolated from soil in the Tianshan Mountains, Xinjiang, China.</title>
        <authorList>
            <person name="Luo Y."/>
            <person name="Sheng H."/>
        </authorList>
    </citation>
    <scope>NUCLEOTIDE SEQUENCE [LARGE SCALE GENOMIC DNA]</scope>
    <source>
        <strain evidence="4 5">KIS18-15</strain>
    </source>
</reference>
<dbReference type="EMBL" id="SRXU01000002">
    <property type="protein sequence ID" value="TGX44574.1"/>
    <property type="molecule type" value="Genomic_DNA"/>
</dbReference>
<feature type="signal peptide" evidence="2">
    <location>
        <begin position="1"/>
        <end position="26"/>
    </location>
</feature>
<proteinExistence type="predicted"/>
<evidence type="ECO:0000256" key="1">
    <source>
        <dbReference type="ARBA" id="ARBA00022801"/>
    </source>
</evidence>